<dbReference type="AlphaFoldDB" id="A0A1C6K262"/>
<name>A0A1C6K262_9FIRM</name>
<keyword evidence="1" id="KW-0812">Transmembrane</keyword>
<feature type="transmembrane region" description="Helical" evidence="1">
    <location>
        <begin position="73"/>
        <end position="96"/>
    </location>
</feature>
<gene>
    <name evidence="2" type="ORF">SAMEA3545359_02567</name>
</gene>
<protein>
    <recommendedName>
        <fullName evidence="3">DUF3021 family protein</fullName>
    </recommendedName>
</protein>
<feature type="transmembrane region" description="Helical" evidence="1">
    <location>
        <begin position="43"/>
        <end position="61"/>
    </location>
</feature>
<dbReference type="EMBL" id="FMHG01000002">
    <property type="protein sequence ID" value="SCJ88389.1"/>
    <property type="molecule type" value="Genomic_DNA"/>
</dbReference>
<feature type="transmembrane region" description="Helical" evidence="1">
    <location>
        <begin position="102"/>
        <end position="126"/>
    </location>
</feature>
<evidence type="ECO:0000313" key="2">
    <source>
        <dbReference type="EMBL" id="SCJ88389.1"/>
    </source>
</evidence>
<sequence length="149" mass="16933">MKKFMRRVMEWKAACCFAFTGCALLYALVCLFMGRTQIRVTSLLYLLGLTAVATGLQYLCFTQALFKKMRYTARLLLFAALLLPVLVGAALLLKWFPSQYASAWVLFGLIFLAVLAVFTAGFELYFRLAGRRYDGLLGRYRTGADHRQK</sequence>
<reference evidence="2" key="1">
    <citation type="submission" date="2015-09" db="EMBL/GenBank/DDBJ databases">
        <authorList>
            <consortium name="Pathogen Informatics"/>
        </authorList>
    </citation>
    <scope>NUCLEOTIDE SEQUENCE</scope>
    <source>
        <strain evidence="2">2789STDY5834896</strain>
    </source>
</reference>
<keyword evidence="1" id="KW-0472">Membrane</keyword>
<evidence type="ECO:0000256" key="1">
    <source>
        <dbReference type="SAM" id="Phobius"/>
    </source>
</evidence>
<keyword evidence="1" id="KW-1133">Transmembrane helix</keyword>
<accession>A0A1C6K262</accession>
<proteinExistence type="predicted"/>
<evidence type="ECO:0008006" key="3">
    <source>
        <dbReference type="Google" id="ProtNLM"/>
    </source>
</evidence>
<organism evidence="2">
    <name type="scientific">uncultured Anaerotruncus sp</name>
    <dbReference type="NCBI Taxonomy" id="905011"/>
    <lineage>
        <taxon>Bacteria</taxon>
        <taxon>Bacillati</taxon>
        <taxon>Bacillota</taxon>
        <taxon>Clostridia</taxon>
        <taxon>Eubacteriales</taxon>
        <taxon>Oscillospiraceae</taxon>
        <taxon>Anaerotruncus</taxon>
        <taxon>environmental samples</taxon>
    </lineage>
</organism>